<evidence type="ECO:0000313" key="6">
    <source>
        <dbReference type="Proteomes" id="UP000316425"/>
    </source>
</evidence>
<keyword evidence="3" id="KW-0676">Redox-active center</keyword>
<dbReference type="InterPro" id="IPR036249">
    <property type="entry name" value="Thioredoxin-like_sf"/>
</dbReference>
<dbReference type="PROSITE" id="PS51352">
    <property type="entry name" value="THIOREDOXIN_2"/>
    <property type="match status" value="1"/>
</dbReference>
<gene>
    <name evidence="5" type="ORF">FPQ13_10225</name>
</gene>
<dbReference type="RefSeq" id="WP_144089232.1">
    <property type="nucleotide sequence ID" value="NZ_VMHE01000020.1"/>
</dbReference>
<evidence type="ECO:0000256" key="3">
    <source>
        <dbReference type="ARBA" id="ARBA00023284"/>
    </source>
</evidence>
<organism evidence="5 6">
    <name type="scientific">Allobacillus salarius</name>
    <dbReference type="NCBI Taxonomy" id="1955272"/>
    <lineage>
        <taxon>Bacteria</taxon>
        <taxon>Bacillati</taxon>
        <taxon>Bacillota</taxon>
        <taxon>Bacilli</taxon>
        <taxon>Bacillales</taxon>
        <taxon>Bacillaceae</taxon>
        <taxon>Allobacillus</taxon>
    </lineage>
</organism>
<feature type="domain" description="Thioredoxin" evidence="4">
    <location>
        <begin position="34"/>
        <end position="155"/>
    </location>
</feature>
<dbReference type="CDD" id="cd02947">
    <property type="entry name" value="TRX_family"/>
    <property type="match status" value="1"/>
</dbReference>
<dbReference type="InterPro" id="IPR013766">
    <property type="entry name" value="Thioredoxin_domain"/>
</dbReference>
<keyword evidence="6" id="KW-1185">Reference proteome</keyword>
<dbReference type="PANTHER" id="PTHR45663:SF11">
    <property type="entry name" value="GEO12009P1"/>
    <property type="match status" value="1"/>
</dbReference>
<comment type="caution">
    <text evidence="5">The sequence shown here is derived from an EMBL/GenBank/DDBJ whole genome shotgun (WGS) entry which is preliminary data.</text>
</comment>
<sequence>MKKILIFGSLVIILFIGIVLLTNMATSEKVEGNPYGKDSLHPETVKLLDNEHYQNVITPNELEEDLSSGETMTVYFFSPTCEHCREATPRLSPLAKDKGVELKKFNLLEFEDGWSEYNIEATPTLVYYENGEEVHRIMGAAPTDKYEEFLEEYSLSNK</sequence>
<dbReference type="Pfam" id="PF00085">
    <property type="entry name" value="Thioredoxin"/>
    <property type="match status" value="1"/>
</dbReference>
<accession>A0A556PDH8</accession>
<name>A0A556PDH8_9BACI</name>
<dbReference type="Proteomes" id="UP000316425">
    <property type="component" value="Unassembled WGS sequence"/>
</dbReference>
<dbReference type="SUPFAM" id="SSF52833">
    <property type="entry name" value="Thioredoxin-like"/>
    <property type="match status" value="1"/>
</dbReference>
<evidence type="ECO:0000313" key="5">
    <source>
        <dbReference type="EMBL" id="TSJ62451.1"/>
    </source>
</evidence>
<dbReference type="OrthoDB" id="32134at2"/>
<protein>
    <submittedName>
        <fullName evidence="5">Thioredoxin family protein</fullName>
    </submittedName>
</protein>
<dbReference type="AlphaFoldDB" id="A0A556PDH8"/>
<evidence type="ECO:0000256" key="1">
    <source>
        <dbReference type="ARBA" id="ARBA00008987"/>
    </source>
</evidence>
<keyword evidence="2" id="KW-1015">Disulfide bond</keyword>
<dbReference type="PANTHER" id="PTHR45663">
    <property type="entry name" value="GEO12009P1"/>
    <property type="match status" value="1"/>
</dbReference>
<dbReference type="EMBL" id="VMHE01000020">
    <property type="protein sequence ID" value="TSJ62451.1"/>
    <property type="molecule type" value="Genomic_DNA"/>
</dbReference>
<comment type="similarity">
    <text evidence="1">Belongs to the thioredoxin family.</text>
</comment>
<proteinExistence type="inferred from homology"/>
<evidence type="ECO:0000259" key="4">
    <source>
        <dbReference type="PROSITE" id="PS51352"/>
    </source>
</evidence>
<dbReference type="GO" id="GO:0015035">
    <property type="term" value="F:protein-disulfide reductase activity"/>
    <property type="evidence" value="ECO:0007669"/>
    <property type="project" value="TreeGrafter"/>
</dbReference>
<evidence type="ECO:0000256" key="2">
    <source>
        <dbReference type="ARBA" id="ARBA00023157"/>
    </source>
</evidence>
<reference evidence="5 6" key="1">
    <citation type="submission" date="2019-07" db="EMBL/GenBank/DDBJ databases">
        <title>Allobacillus sp. nov. SKP isolated from shrimp paste of Euphausiacea.</title>
        <authorList>
            <person name="Kanchanasin P."/>
            <person name="Tanasupawat S."/>
            <person name="Shi W."/>
            <person name="Wu L."/>
            <person name="Ma J."/>
        </authorList>
    </citation>
    <scope>NUCLEOTIDE SEQUENCE [LARGE SCALE GENOMIC DNA]</scope>
    <source>
        <strain evidence="5 6">SKP4-8</strain>
    </source>
</reference>
<dbReference type="GO" id="GO:0005737">
    <property type="term" value="C:cytoplasm"/>
    <property type="evidence" value="ECO:0007669"/>
    <property type="project" value="TreeGrafter"/>
</dbReference>
<dbReference type="Gene3D" id="3.40.30.10">
    <property type="entry name" value="Glutaredoxin"/>
    <property type="match status" value="1"/>
</dbReference>